<dbReference type="EMBL" id="CP073249">
    <property type="protein sequence ID" value="QUF04568.1"/>
    <property type="molecule type" value="Genomic_DNA"/>
</dbReference>
<dbReference type="Proteomes" id="UP000677152">
    <property type="component" value="Chromosome"/>
</dbReference>
<feature type="compositionally biased region" description="Gly residues" evidence="1">
    <location>
        <begin position="88"/>
        <end position="102"/>
    </location>
</feature>
<name>A0AA45L7M7_9PSEU</name>
<proteinExistence type="predicted"/>
<dbReference type="AlphaFoldDB" id="A0AA45L7M7"/>
<evidence type="ECO:0000313" key="2">
    <source>
        <dbReference type="EMBL" id="QUF04568.1"/>
    </source>
</evidence>
<accession>A0AA45L7M7</accession>
<feature type="region of interest" description="Disordered" evidence="1">
    <location>
        <begin position="34"/>
        <end position="102"/>
    </location>
</feature>
<gene>
    <name evidence="2" type="ORF">KCV87_35685</name>
</gene>
<evidence type="ECO:0000256" key="1">
    <source>
        <dbReference type="SAM" id="MobiDB-lite"/>
    </source>
</evidence>
<organism evidence="2 3">
    <name type="scientific">Actinosynnema pretiosum subsp. pretiosum</name>
    <dbReference type="NCBI Taxonomy" id="103721"/>
    <lineage>
        <taxon>Bacteria</taxon>
        <taxon>Bacillati</taxon>
        <taxon>Actinomycetota</taxon>
        <taxon>Actinomycetes</taxon>
        <taxon>Pseudonocardiales</taxon>
        <taxon>Pseudonocardiaceae</taxon>
        <taxon>Actinosynnema</taxon>
    </lineage>
</organism>
<reference evidence="2" key="1">
    <citation type="submission" date="2021-04" db="EMBL/GenBank/DDBJ databases">
        <title>Genomic sequence of Actinosynnema pretiosum subsp. pretiosum ATCC 31280 (C-14919).</title>
        <authorList>
            <person name="Bai L."/>
            <person name="Wang X."/>
            <person name="Xiao Y."/>
        </authorList>
    </citation>
    <scope>NUCLEOTIDE SEQUENCE</scope>
    <source>
        <strain evidence="2">ATCC 31280</strain>
    </source>
</reference>
<sequence>MSDLDLFTDLVTTGTVLGLDHTSAVDELRAAFGDDGDPELIPGGRPGRRPAAGRARRGRGGARVRAGGAAAPRPGAHQARRGERGGRAGRGGGRARGGRAGAEGAGHAAVLAAGRLGARGAPAGGVPAGGAGCTRCPRRGCGTGWSSWRGGRTRRPSGRDWLAAAPANPEALCDRRLDEADTRAARLLRDELHGLRHLPPPLSPDVADALRPWLDLRPRLLAG</sequence>
<protein>
    <submittedName>
        <fullName evidence="2">Uncharacterized protein</fullName>
    </submittedName>
</protein>
<evidence type="ECO:0000313" key="3">
    <source>
        <dbReference type="Proteomes" id="UP000677152"/>
    </source>
</evidence>
<feature type="compositionally biased region" description="Low complexity" evidence="1">
    <location>
        <begin position="63"/>
        <end position="77"/>
    </location>
</feature>